<reference evidence="1 2" key="1">
    <citation type="submission" date="2019-01" db="EMBL/GenBank/DDBJ databases">
        <title>Draft genome sequences of three monokaryotic isolates of the white-rot basidiomycete fungus Dichomitus squalens.</title>
        <authorList>
            <consortium name="DOE Joint Genome Institute"/>
            <person name="Lopez S.C."/>
            <person name="Andreopoulos B."/>
            <person name="Pangilinan J."/>
            <person name="Lipzen A."/>
            <person name="Riley R."/>
            <person name="Ahrendt S."/>
            <person name="Ng V."/>
            <person name="Barry K."/>
            <person name="Daum C."/>
            <person name="Grigoriev I.V."/>
            <person name="Hilden K.S."/>
            <person name="Makela M.R."/>
            <person name="de Vries R.P."/>
        </authorList>
    </citation>
    <scope>NUCLEOTIDE SEQUENCE [LARGE SCALE GENOMIC DNA]</scope>
    <source>
        <strain evidence="1 2">CBS 464.89</strain>
    </source>
</reference>
<evidence type="ECO:0000313" key="1">
    <source>
        <dbReference type="EMBL" id="TBU52339.1"/>
    </source>
</evidence>
<proteinExistence type="predicted"/>
<protein>
    <submittedName>
        <fullName evidence="1">Uncharacterized protein</fullName>
    </submittedName>
</protein>
<name>A0A4Q9PC69_9APHY</name>
<accession>A0A4Q9PC69</accession>
<evidence type="ECO:0000313" key="2">
    <source>
        <dbReference type="Proteomes" id="UP000292082"/>
    </source>
</evidence>
<dbReference type="AlphaFoldDB" id="A0A4Q9PC69"/>
<dbReference type="EMBL" id="ML145255">
    <property type="protein sequence ID" value="TBU52339.1"/>
    <property type="molecule type" value="Genomic_DNA"/>
</dbReference>
<organism evidence="1 2">
    <name type="scientific">Dichomitus squalens</name>
    <dbReference type="NCBI Taxonomy" id="114155"/>
    <lineage>
        <taxon>Eukaryota</taxon>
        <taxon>Fungi</taxon>
        <taxon>Dikarya</taxon>
        <taxon>Basidiomycota</taxon>
        <taxon>Agaricomycotina</taxon>
        <taxon>Agaricomycetes</taxon>
        <taxon>Polyporales</taxon>
        <taxon>Polyporaceae</taxon>
        <taxon>Dichomitus</taxon>
    </lineage>
</organism>
<sequence length="125" mass="14186">MNTLTAPALSLPPWAPIVSLGCPVMDRYQSCPCRRTSYSTRPSPFPTSIICLFLHPGIVDADVLYTKVPGRFCSEAVAVRRRSKTVSLDVARRNVERLWPSFVWVRAVFFRACDSVRQPLRLLYL</sequence>
<keyword evidence="2" id="KW-1185">Reference proteome</keyword>
<dbReference type="Proteomes" id="UP000292082">
    <property type="component" value="Unassembled WGS sequence"/>
</dbReference>
<gene>
    <name evidence="1" type="ORF">BD310DRAFT_242031</name>
</gene>